<keyword evidence="2" id="KW-1185">Reference proteome</keyword>
<comment type="caution">
    <text evidence="1">The sequence shown here is derived from an EMBL/GenBank/DDBJ whole genome shotgun (WGS) entry which is preliminary data.</text>
</comment>
<dbReference type="PATRIC" id="fig|1237149.3.peg.2542"/>
<sequence>MVCQEFVEEAMLLGIKIDVVLCEIGQQEFYKMKVEHQLPVKFVTYNSLADPVSVGIKHLIDLSYPAVHILADVNDQLLDQLSQFENINITTSDGFVRWLYCHKGVFKKWISKGAVLLQEKGNNFTMNSTGKTTEEDYSGFRKIEIHEEGMVELRQEKPFWLGEYIY</sequence>
<organism evidence="1 2">
    <name type="scientific">Fulvivirga imtechensis AK7</name>
    <dbReference type="NCBI Taxonomy" id="1237149"/>
    <lineage>
        <taxon>Bacteria</taxon>
        <taxon>Pseudomonadati</taxon>
        <taxon>Bacteroidota</taxon>
        <taxon>Cytophagia</taxon>
        <taxon>Cytophagales</taxon>
        <taxon>Fulvivirgaceae</taxon>
        <taxon>Fulvivirga</taxon>
    </lineage>
</organism>
<evidence type="ECO:0000313" key="1">
    <source>
        <dbReference type="EMBL" id="ELR71446.1"/>
    </source>
</evidence>
<evidence type="ECO:0000313" key="2">
    <source>
        <dbReference type="Proteomes" id="UP000011135"/>
    </source>
</evidence>
<dbReference type="STRING" id="1237149.C900_02787"/>
<protein>
    <submittedName>
        <fullName evidence="1">Uncharacterized protein</fullName>
    </submittedName>
</protein>
<dbReference type="AlphaFoldDB" id="L8JR45"/>
<gene>
    <name evidence="1" type="ORF">C900_02787</name>
</gene>
<dbReference type="EMBL" id="AMZN01000040">
    <property type="protein sequence ID" value="ELR71446.1"/>
    <property type="molecule type" value="Genomic_DNA"/>
</dbReference>
<reference evidence="1 2" key="1">
    <citation type="submission" date="2012-12" db="EMBL/GenBank/DDBJ databases">
        <title>Genome assembly of Fulvivirga imtechensis AK7.</title>
        <authorList>
            <person name="Nupur N."/>
            <person name="Khatri I."/>
            <person name="Kumar R."/>
            <person name="Subramanian S."/>
            <person name="Pinnaka A."/>
        </authorList>
    </citation>
    <scope>NUCLEOTIDE SEQUENCE [LARGE SCALE GENOMIC DNA]</scope>
    <source>
        <strain evidence="1 2">AK7</strain>
    </source>
</reference>
<name>L8JR45_9BACT</name>
<proteinExistence type="predicted"/>
<accession>L8JR45</accession>
<dbReference type="Proteomes" id="UP000011135">
    <property type="component" value="Unassembled WGS sequence"/>
</dbReference>